<dbReference type="GO" id="GO:0042840">
    <property type="term" value="P:D-glucuronate catabolic process"/>
    <property type="evidence" value="ECO:0007669"/>
    <property type="project" value="TreeGrafter"/>
</dbReference>
<evidence type="ECO:0000313" key="10">
    <source>
        <dbReference type="EMBL" id="PUZ26373.1"/>
    </source>
</evidence>
<dbReference type="HAMAP" id="MF_00106">
    <property type="entry name" value="UxuA"/>
    <property type="match status" value="1"/>
</dbReference>
<evidence type="ECO:0000256" key="1">
    <source>
        <dbReference type="ARBA" id="ARBA00001794"/>
    </source>
</evidence>
<evidence type="ECO:0000256" key="9">
    <source>
        <dbReference type="HAMAP-Rule" id="MF_00106"/>
    </source>
</evidence>
<dbReference type="GO" id="GO:0030145">
    <property type="term" value="F:manganese ion binding"/>
    <property type="evidence" value="ECO:0007669"/>
    <property type="project" value="TreeGrafter"/>
</dbReference>
<dbReference type="NCBIfam" id="NF003027">
    <property type="entry name" value="PRK03906.1"/>
    <property type="match status" value="1"/>
</dbReference>
<proteinExistence type="inferred from homology"/>
<evidence type="ECO:0000256" key="2">
    <source>
        <dbReference type="ARBA" id="ARBA00002713"/>
    </source>
</evidence>
<protein>
    <recommendedName>
        <fullName evidence="5 9">Mannonate dehydratase</fullName>
        <ecNumber evidence="5 9">4.2.1.8</ecNumber>
    </recommendedName>
    <alternativeName>
        <fullName evidence="9">D-mannonate hydro-lyase</fullName>
    </alternativeName>
</protein>
<comment type="catalytic activity">
    <reaction evidence="1 9">
        <text>D-mannonate = 2-dehydro-3-deoxy-D-gluconate + H2O</text>
        <dbReference type="Rhea" id="RHEA:20097"/>
        <dbReference type="ChEBI" id="CHEBI:15377"/>
        <dbReference type="ChEBI" id="CHEBI:17767"/>
        <dbReference type="ChEBI" id="CHEBI:57990"/>
        <dbReference type="EC" id="4.2.1.8"/>
    </reaction>
</comment>
<reference evidence="10 11" key="1">
    <citation type="submission" date="2018-04" db="EMBL/GenBank/DDBJ databases">
        <title>Chitinophaga fuyangensis sp. nov., isolated from soil in a chemical factory.</title>
        <authorList>
            <person name="Chen K."/>
        </authorList>
    </citation>
    <scope>NUCLEOTIDE SEQUENCE [LARGE SCALE GENOMIC DNA]</scope>
    <source>
        <strain evidence="10 11">LY-1</strain>
    </source>
</reference>
<organism evidence="10 11">
    <name type="scientific">Chitinophaga parva</name>
    <dbReference type="NCBI Taxonomy" id="2169414"/>
    <lineage>
        <taxon>Bacteria</taxon>
        <taxon>Pseudomonadati</taxon>
        <taxon>Bacteroidota</taxon>
        <taxon>Chitinophagia</taxon>
        <taxon>Chitinophagales</taxon>
        <taxon>Chitinophagaceae</taxon>
        <taxon>Chitinophaga</taxon>
    </lineage>
</organism>
<gene>
    <name evidence="9 10" type="primary">uxuA</name>
    <name evidence="10" type="ORF">DCC81_10575</name>
</gene>
<dbReference type="PIRSF" id="PIRSF016049">
    <property type="entry name" value="Man_dehyd"/>
    <property type="match status" value="1"/>
</dbReference>
<comment type="similarity">
    <text evidence="4 9">Belongs to the mannonate dehydratase family.</text>
</comment>
<evidence type="ECO:0000313" key="11">
    <source>
        <dbReference type="Proteomes" id="UP000244450"/>
    </source>
</evidence>
<dbReference type="GO" id="GO:0008198">
    <property type="term" value="F:ferrous iron binding"/>
    <property type="evidence" value="ECO:0007669"/>
    <property type="project" value="TreeGrafter"/>
</dbReference>
<accession>A0A2T7BJD2</accession>
<dbReference type="EMBL" id="QCYK01000002">
    <property type="protein sequence ID" value="PUZ26373.1"/>
    <property type="molecule type" value="Genomic_DNA"/>
</dbReference>
<evidence type="ECO:0000256" key="3">
    <source>
        <dbReference type="ARBA" id="ARBA00004892"/>
    </source>
</evidence>
<keyword evidence="8 9" id="KW-0456">Lyase</keyword>
<comment type="pathway">
    <text evidence="3 9">Carbohydrate metabolism; pentose and glucuronate interconversion.</text>
</comment>
<name>A0A2T7BJD2_9BACT</name>
<dbReference type="PANTHER" id="PTHR30387:SF2">
    <property type="entry name" value="MANNONATE DEHYDRATASE"/>
    <property type="match status" value="1"/>
</dbReference>
<comment type="cofactor">
    <cofactor evidence="9">
        <name>Fe(2+)</name>
        <dbReference type="ChEBI" id="CHEBI:29033"/>
    </cofactor>
    <cofactor evidence="9">
        <name>Mn(2+)</name>
        <dbReference type="ChEBI" id="CHEBI:29035"/>
    </cofactor>
</comment>
<comment type="caution">
    <text evidence="10">The sequence shown here is derived from an EMBL/GenBank/DDBJ whole genome shotgun (WGS) entry which is preliminary data.</text>
</comment>
<comment type="function">
    <text evidence="2 9">Catalyzes the dehydration of D-mannonate.</text>
</comment>
<dbReference type="InterPro" id="IPR036237">
    <property type="entry name" value="Xyl_isomerase-like_sf"/>
</dbReference>
<evidence type="ECO:0000256" key="4">
    <source>
        <dbReference type="ARBA" id="ARBA00007389"/>
    </source>
</evidence>
<dbReference type="GO" id="GO:0008927">
    <property type="term" value="F:mannonate dehydratase activity"/>
    <property type="evidence" value="ECO:0007669"/>
    <property type="project" value="UniProtKB-UniRule"/>
</dbReference>
<dbReference type="AlphaFoldDB" id="A0A2T7BJD2"/>
<dbReference type="NCBIfam" id="TIGR00695">
    <property type="entry name" value="uxuA"/>
    <property type="match status" value="1"/>
</dbReference>
<evidence type="ECO:0000256" key="5">
    <source>
        <dbReference type="ARBA" id="ARBA00012927"/>
    </source>
</evidence>
<keyword evidence="7 9" id="KW-0464">Manganese</keyword>
<dbReference type="UniPathway" id="UPA00246"/>
<evidence type="ECO:0000256" key="7">
    <source>
        <dbReference type="ARBA" id="ARBA00023211"/>
    </source>
</evidence>
<sequence length="393" mass="44112">MLRMEQTWRWFGPSDPVSLADIRQAGATGIVTALHHIPNGAVWPVAEIEKRKQEIENAGLTWSVVESLPVHEAIKTQSGRFREYIANYQQSLRNLAACGVKTVTYNFMPVLDWTRTDLGHALPDGSRVLRFDKTAFSAFDLFILSRENAHNDYAPEEIDRAKEYFDSMTPAEKTQVQQNIMAGLPGAEESWTVEQLRAQLATYKDIDATQLKLHLYYFLQQVAPVADEVGVRLAIHPDDPPFPILGLPRIVSTEQDVRELLTGAPYASNGLCFCTGSFGVNPDNDLPGMIARLGHRIYFLHLRSTKRDEWGNFYEAPHLEGDVDMASVVRNILALMMKRNESIPMRPDHGAQMLDDLGKKVNPGYSAIGRLKGLAELRGLELGLKEGVKWEVK</sequence>
<dbReference type="SUPFAM" id="SSF51658">
    <property type="entry name" value="Xylose isomerase-like"/>
    <property type="match status" value="1"/>
</dbReference>
<evidence type="ECO:0000256" key="6">
    <source>
        <dbReference type="ARBA" id="ARBA00023004"/>
    </source>
</evidence>
<keyword evidence="6 9" id="KW-0408">Iron</keyword>
<dbReference type="InterPro" id="IPR004628">
    <property type="entry name" value="Man_deHydtase"/>
</dbReference>
<dbReference type="OrthoDB" id="9780250at2"/>
<dbReference type="Gene3D" id="3.20.20.150">
    <property type="entry name" value="Divalent-metal-dependent TIM barrel enzymes"/>
    <property type="match status" value="1"/>
</dbReference>
<evidence type="ECO:0000256" key="8">
    <source>
        <dbReference type="ARBA" id="ARBA00023239"/>
    </source>
</evidence>
<dbReference type="Proteomes" id="UP000244450">
    <property type="component" value="Unassembled WGS sequence"/>
</dbReference>
<dbReference type="Pfam" id="PF03786">
    <property type="entry name" value="UxuA"/>
    <property type="match status" value="1"/>
</dbReference>
<dbReference type="EC" id="4.2.1.8" evidence="5 9"/>
<dbReference type="PANTHER" id="PTHR30387">
    <property type="entry name" value="MANNONATE DEHYDRATASE"/>
    <property type="match status" value="1"/>
</dbReference>
<keyword evidence="11" id="KW-1185">Reference proteome</keyword>